<dbReference type="FunCoup" id="A0A6P7GCB2">
    <property type="interactions" value="398"/>
</dbReference>
<evidence type="ECO:0000256" key="1">
    <source>
        <dbReference type="ARBA" id="ARBA00004389"/>
    </source>
</evidence>
<dbReference type="AlphaFoldDB" id="A0A6P7GCB2"/>
<dbReference type="PANTHER" id="PTHR12154">
    <property type="entry name" value="GLYCOSYL TRANSFERASE-RELATED"/>
    <property type="match status" value="1"/>
</dbReference>
<accession>A0A6P7GCB2</accession>
<sequence length="221" mass="24973">METHLIVELCILSFIIVIARILFLIHKNTTGYSRYATEKRTKACKTVICIGSGGHTTEMLSLIENIDFNRYSPRYYIVASSDTTSLTKVEKLEKDKSSNGNKGEYYITKIPRSRVVHQSYFTSIFTTLFSILYSIPIVLKIRPDLILCNGPGTCIPICGLGFLLKCAFVTDTKIVFVESFCRTKTLSLTGKILIYLADNFLVQWPSLKQKVKRADCIGQLM</sequence>
<dbReference type="GO" id="GO:0004577">
    <property type="term" value="F:N-acetylglucosaminyldiphosphodolichol N-acetylglucosaminyltransferase activity"/>
    <property type="evidence" value="ECO:0007669"/>
    <property type="project" value="TreeGrafter"/>
</dbReference>
<feature type="transmembrane region" description="Helical" evidence="8">
    <location>
        <begin position="119"/>
        <end position="139"/>
    </location>
</feature>
<keyword evidence="9" id="KW-0808">Transferase</keyword>
<dbReference type="GO" id="GO:0006488">
    <property type="term" value="P:dolichol-linked oligosaccharide biosynthetic process"/>
    <property type="evidence" value="ECO:0007669"/>
    <property type="project" value="InterPro"/>
</dbReference>
<keyword evidence="7 8" id="KW-0472">Membrane</keyword>
<dbReference type="InterPro" id="IPR013969">
    <property type="entry name" value="Oligosacch_biosynth_Alg14"/>
</dbReference>
<evidence type="ECO:0000256" key="3">
    <source>
        <dbReference type="ARBA" id="ARBA00017467"/>
    </source>
</evidence>
<evidence type="ECO:0000256" key="2">
    <source>
        <dbReference type="ARBA" id="ARBA00009731"/>
    </source>
</evidence>
<feature type="transmembrane region" description="Helical" evidence="8">
    <location>
        <begin position="6"/>
        <end position="25"/>
    </location>
</feature>
<evidence type="ECO:0000256" key="5">
    <source>
        <dbReference type="ARBA" id="ARBA00022824"/>
    </source>
</evidence>
<evidence type="ECO:0000313" key="9">
    <source>
        <dbReference type="RefSeq" id="XP_028144312.1"/>
    </source>
</evidence>
<comment type="subcellular location">
    <subcellularLocation>
        <location evidence="1">Endoplasmic reticulum membrane</location>
        <topology evidence="1">Single-pass membrane protein</topology>
    </subcellularLocation>
</comment>
<reference evidence="9" key="1">
    <citation type="submission" date="2025-08" db="UniProtKB">
        <authorList>
            <consortium name="RefSeq"/>
        </authorList>
    </citation>
    <scope>IDENTIFICATION</scope>
    <source>
        <tissue evidence="9">Whole insect</tissue>
    </source>
</reference>
<evidence type="ECO:0000256" key="4">
    <source>
        <dbReference type="ARBA" id="ARBA00022692"/>
    </source>
</evidence>
<protein>
    <recommendedName>
        <fullName evidence="3">UDP-N-acetylglucosamine transferase subunit ALG14</fullName>
    </recommendedName>
</protein>
<organism evidence="9">
    <name type="scientific">Diabrotica virgifera virgifera</name>
    <name type="common">western corn rootworm</name>
    <dbReference type="NCBI Taxonomy" id="50390"/>
    <lineage>
        <taxon>Eukaryota</taxon>
        <taxon>Metazoa</taxon>
        <taxon>Ecdysozoa</taxon>
        <taxon>Arthropoda</taxon>
        <taxon>Hexapoda</taxon>
        <taxon>Insecta</taxon>
        <taxon>Pterygota</taxon>
        <taxon>Neoptera</taxon>
        <taxon>Endopterygota</taxon>
        <taxon>Coleoptera</taxon>
        <taxon>Polyphaga</taxon>
        <taxon>Cucujiformia</taxon>
        <taxon>Chrysomeloidea</taxon>
        <taxon>Chrysomelidae</taxon>
        <taxon>Galerucinae</taxon>
        <taxon>Diabroticina</taxon>
        <taxon>Diabroticites</taxon>
        <taxon>Diabrotica</taxon>
    </lineage>
</organism>
<dbReference type="RefSeq" id="XP_028144312.1">
    <property type="nucleotide sequence ID" value="XM_028288511.1"/>
</dbReference>
<keyword evidence="5" id="KW-0256">Endoplasmic reticulum</keyword>
<keyword evidence="4 8" id="KW-0812">Transmembrane</keyword>
<comment type="similarity">
    <text evidence="2">Belongs to the ALG14 family.</text>
</comment>
<dbReference type="Gene3D" id="3.40.50.2000">
    <property type="entry name" value="Glycogen Phosphorylase B"/>
    <property type="match status" value="1"/>
</dbReference>
<dbReference type="PANTHER" id="PTHR12154:SF4">
    <property type="entry name" value="UDP-N-ACETYLGLUCOSAMINE TRANSFERASE SUBUNIT ALG14 HOMOLOG"/>
    <property type="match status" value="1"/>
</dbReference>
<gene>
    <name evidence="9" type="primary">LOC114337931</name>
</gene>
<proteinExistence type="inferred from homology"/>
<dbReference type="Pfam" id="PF08660">
    <property type="entry name" value="Alg14"/>
    <property type="match status" value="1"/>
</dbReference>
<dbReference type="GO" id="GO:0043541">
    <property type="term" value="C:UDP-N-acetylglucosamine transferase complex"/>
    <property type="evidence" value="ECO:0007669"/>
    <property type="project" value="TreeGrafter"/>
</dbReference>
<evidence type="ECO:0000256" key="6">
    <source>
        <dbReference type="ARBA" id="ARBA00022989"/>
    </source>
</evidence>
<dbReference type="InParanoid" id="A0A6P7GCB2"/>
<evidence type="ECO:0000256" key="8">
    <source>
        <dbReference type="SAM" id="Phobius"/>
    </source>
</evidence>
<evidence type="ECO:0000256" key="7">
    <source>
        <dbReference type="ARBA" id="ARBA00023136"/>
    </source>
</evidence>
<name>A0A6P7GCB2_DIAVI</name>
<keyword evidence="6 8" id="KW-1133">Transmembrane helix</keyword>